<dbReference type="OrthoDB" id="3650266at2759"/>
<dbReference type="RefSeq" id="XP_044664445.1">
    <property type="nucleotide sequence ID" value="XM_044808510.1"/>
</dbReference>
<sequence>MLFSRGLAACIAASNVLAAPIPQLAGEGAACDSVFSSTDNGVGYGTENALNNLASMISGAKAGHRHRRQLAGEGAACNSILSSTDNGVGYGVENLLDGLAGDDTPASGGSGGGNPAPPPPGPPAGGPPPHRRQLDKIAKGVQTLSSALGTGQATESTTDALVDLDGEATGAAADLGSELGGSEEQSLEEVGSTLGKAGGSILSGAAGSSSTIPALPAIPHARRQLDKIAKGVQTLAASKGLGDATEGLTGVAVDLDGTLTGAAANVGQEIGSAEEGGLEEIGSGI</sequence>
<dbReference type="AlphaFoldDB" id="A0A9P3FN06"/>
<comment type="caution">
    <text evidence="3">The sequence shown here is derived from an EMBL/GenBank/DDBJ whole genome shotgun (WGS) entry which is preliminary data.</text>
</comment>
<protein>
    <recommendedName>
        <fullName evidence="5">Cell wall protein</fullName>
    </recommendedName>
</protein>
<name>A0A9P3FN06_9PEZI</name>
<evidence type="ECO:0008006" key="5">
    <source>
        <dbReference type="Google" id="ProtNLM"/>
    </source>
</evidence>
<feature type="region of interest" description="Disordered" evidence="1">
    <location>
        <begin position="96"/>
        <end position="133"/>
    </location>
</feature>
<accession>A0A9P3FN06</accession>
<evidence type="ECO:0000313" key="3">
    <source>
        <dbReference type="EMBL" id="GIZ49958.1"/>
    </source>
</evidence>
<evidence type="ECO:0000313" key="4">
    <source>
        <dbReference type="Proteomes" id="UP000825890"/>
    </source>
</evidence>
<dbReference type="Proteomes" id="UP000825890">
    <property type="component" value="Unassembled WGS sequence"/>
</dbReference>
<dbReference type="GeneID" id="68298549"/>
<proteinExistence type="predicted"/>
<feature type="signal peptide" evidence="2">
    <location>
        <begin position="1"/>
        <end position="18"/>
    </location>
</feature>
<gene>
    <name evidence="3" type="ORF">CKM354_001297400</name>
</gene>
<feature type="chain" id="PRO_5040313309" description="Cell wall protein" evidence="2">
    <location>
        <begin position="19"/>
        <end position="285"/>
    </location>
</feature>
<feature type="compositionally biased region" description="Pro residues" evidence="1">
    <location>
        <begin position="115"/>
        <end position="128"/>
    </location>
</feature>
<keyword evidence="2" id="KW-0732">Signal</keyword>
<dbReference type="EMBL" id="BOLY01000009">
    <property type="protein sequence ID" value="GIZ49958.1"/>
    <property type="molecule type" value="Genomic_DNA"/>
</dbReference>
<evidence type="ECO:0000256" key="2">
    <source>
        <dbReference type="SAM" id="SignalP"/>
    </source>
</evidence>
<organism evidence="3 4">
    <name type="scientific">Cercospora kikuchii</name>
    <dbReference type="NCBI Taxonomy" id="84275"/>
    <lineage>
        <taxon>Eukaryota</taxon>
        <taxon>Fungi</taxon>
        <taxon>Dikarya</taxon>
        <taxon>Ascomycota</taxon>
        <taxon>Pezizomycotina</taxon>
        <taxon>Dothideomycetes</taxon>
        <taxon>Dothideomycetidae</taxon>
        <taxon>Mycosphaerellales</taxon>
        <taxon>Mycosphaerellaceae</taxon>
        <taxon>Cercospora</taxon>
    </lineage>
</organism>
<reference evidence="3 4" key="1">
    <citation type="submission" date="2021-01" db="EMBL/GenBank/DDBJ databases">
        <title>Cercospora kikuchii MAFF 305040 whole genome shotgun sequence.</title>
        <authorList>
            <person name="Kashiwa T."/>
            <person name="Suzuki T."/>
        </authorList>
    </citation>
    <scope>NUCLEOTIDE SEQUENCE [LARGE SCALE GENOMIC DNA]</scope>
    <source>
        <strain evidence="3 4">MAFF 305040</strain>
    </source>
</reference>
<evidence type="ECO:0000256" key="1">
    <source>
        <dbReference type="SAM" id="MobiDB-lite"/>
    </source>
</evidence>
<keyword evidence="4" id="KW-1185">Reference proteome</keyword>